<gene>
    <name evidence="6" type="ORF">GCM10007968_19910</name>
</gene>
<reference evidence="6" key="1">
    <citation type="journal article" date="2014" name="Int. J. Syst. Evol. Microbiol.">
        <title>Complete genome sequence of Corynebacterium casei LMG S-19264T (=DSM 44701T), isolated from a smear-ripened cheese.</title>
        <authorList>
            <consortium name="US DOE Joint Genome Institute (JGI-PGF)"/>
            <person name="Walter F."/>
            <person name="Albersmeier A."/>
            <person name="Kalinowski J."/>
            <person name="Ruckert C."/>
        </authorList>
    </citation>
    <scope>NUCLEOTIDE SEQUENCE</scope>
    <source>
        <strain evidence="6">JCM 15325</strain>
    </source>
</reference>
<sequence>MKLVHQCNYSSCHKLIPQNQRYCPIHKKYEVKQKQEWNKTYNKTRYEKNSLTANYHTSAWRKLREAVLARDNHLCQECLRQGYVKPASHVDHVEPAVERLDLFWQMDNLQSLCPSCHTKKTIEEQRIKKQGQKKWANKKGGLKNE</sequence>
<evidence type="ECO:0000256" key="1">
    <source>
        <dbReference type="ARBA" id="ARBA00022722"/>
    </source>
</evidence>
<evidence type="ECO:0000256" key="4">
    <source>
        <dbReference type="ARBA" id="ARBA00040194"/>
    </source>
</evidence>
<keyword evidence="1" id="KW-0540">Nuclease</keyword>
<dbReference type="Proteomes" id="UP000654670">
    <property type="component" value="Unassembled WGS sequence"/>
</dbReference>
<dbReference type="SMART" id="SM00507">
    <property type="entry name" value="HNHc"/>
    <property type="match status" value="1"/>
</dbReference>
<dbReference type="PANTHER" id="PTHR41286:SF1">
    <property type="entry name" value="HNH NUCLEASE YAJD-RELATED"/>
    <property type="match status" value="1"/>
</dbReference>
<dbReference type="RefSeq" id="WP_188802953.1">
    <property type="nucleotide sequence ID" value="NZ_BMOK01000007.1"/>
</dbReference>
<accession>A0A917S3U7</accession>
<comment type="similarity">
    <text evidence="3">Belongs to the HNH nuclease family.</text>
</comment>
<dbReference type="GO" id="GO:0003676">
    <property type="term" value="F:nucleic acid binding"/>
    <property type="evidence" value="ECO:0007669"/>
    <property type="project" value="InterPro"/>
</dbReference>
<dbReference type="AlphaFoldDB" id="A0A917S3U7"/>
<dbReference type="Pfam" id="PF01844">
    <property type="entry name" value="HNH"/>
    <property type="match status" value="1"/>
</dbReference>
<protein>
    <recommendedName>
        <fullName evidence="4">Putative HNH nuclease YajD</fullName>
    </recommendedName>
</protein>
<dbReference type="InterPro" id="IPR003615">
    <property type="entry name" value="HNH_nuc"/>
</dbReference>
<dbReference type="EMBL" id="BMOK01000007">
    <property type="protein sequence ID" value="GGL55845.1"/>
    <property type="molecule type" value="Genomic_DNA"/>
</dbReference>
<name>A0A917S3U7_9BACL</name>
<evidence type="ECO:0000259" key="5">
    <source>
        <dbReference type="SMART" id="SM00507"/>
    </source>
</evidence>
<evidence type="ECO:0000313" key="7">
    <source>
        <dbReference type="Proteomes" id="UP000654670"/>
    </source>
</evidence>
<keyword evidence="2" id="KW-0378">Hydrolase</keyword>
<comment type="caution">
    <text evidence="6">The sequence shown here is derived from an EMBL/GenBank/DDBJ whole genome shotgun (WGS) entry which is preliminary data.</text>
</comment>
<dbReference type="GO" id="GO:0004519">
    <property type="term" value="F:endonuclease activity"/>
    <property type="evidence" value="ECO:0007669"/>
    <property type="project" value="InterPro"/>
</dbReference>
<dbReference type="Gene3D" id="1.10.30.50">
    <property type="match status" value="1"/>
</dbReference>
<dbReference type="GO" id="GO:0005829">
    <property type="term" value="C:cytosol"/>
    <property type="evidence" value="ECO:0007669"/>
    <property type="project" value="TreeGrafter"/>
</dbReference>
<evidence type="ECO:0000313" key="6">
    <source>
        <dbReference type="EMBL" id="GGL55845.1"/>
    </source>
</evidence>
<dbReference type="GO" id="GO:0016787">
    <property type="term" value="F:hydrolase activity"/>
    <property type="evidence" value="ECO:0007669"/>
    <property type="project" value="UniProtKB-KW"/>
</dbReference>
<reference evidence="6" key="2">
    <citation type="submission" date="2020-09" db="EMBL/GenBank/DDBJ databases">
        <authorList>
            <person name="Sun Q."/>
            <person name="Ohkuma M."/>
        </authorList>
    </citation>
    <scope>NUCLEOTIDE SEQUENCE</scope>
    <source>
        <strain evidence="6">JCM 15325</strain>
    </source>
</reference>
<evidence type="ECO:0000256" key="2">
    <source>
        <dbReference type="ARBA" id="ARBA00022801"/>
    </source>
</evidence>
<keyword evidence="7" id="KW-1185">Reference proteome</keyword>
<feature type="domain" description="HNH nuclease" evidence="5">
    <location>
        <begin position="62"/>
        <end position="118"/>
    </location>
</feature>
<proteinExistence type="inferred from homology"/>
<dbReference type="PANTHER" id="PTHR41286">
    <property type="entry name" value="HNH NUCLEASE YAJD-RELATED"/>
    <property type="match status" value="1"/>
</dbReference>
<dbReference type="InterPro" id="IPR002711">
    <property type="entry name" value="HNH"/>
</dbReference>
<dbReference type="GO" id="GO:0008270">
    <property type="term" value="F:zinc ion binding"/>
    <property type="evidence" value="ECO:0007669"/>
    <property type="project" value="InterPro"/>
</dbReference>
<organism evidence="6 7">
    <name type="scientific">Sporolactobacillus putidus</name>
    <dbReference type="NCBI Taxonomy" id="492735"/>
    <lineage>
        <taxon>Bacteria</taxon>
        <taxon>Bacillati</taxon>
        <taxon>Bacillota</taxon>
        <taxon>Bacilli</taxon>
        <taxon>Bacillales</taxon>
        <taxon>Sporolactobacillaceae</taxon>
        <taxon>Sporolactobacillus</taxon>
    </lineage>
</organism>
<evidence type="ECO:0000256" key="3">
    <source>
        <dbReference type="ARBA" id="ARBA00038412"/>
    </source>
</evidence>
<dbReference type="CDD" id="cd00085">
    <property type="entry name" value="HNHc"/>
    <property type="match status" value="1"/>
</dbReference>